<evidence type="ECO:0000256" key="3">
    <source>
        <dbReference type="ARBA" id="ARBA00023204"/>
    </source>
</evidence>
<dbReference type="GO" id="GO:0007064">
    <property type="term" value="P:mitotic sister chromatid cohesion"/>
    <property type="evidence" value="ECO:0007669"/>
    <property type="project" value="InterPro"/>
</dbReference>
<dbReference type="InterPro" id="IPR039776">
    <property type="entry name" value="Pds5"/>
</dbReference>
<gene>
    <name evidence="5" type="ORF">Ahy_B04g072950</name>
</gene>
<evidence type="ECO:0000256" key="2">
    <source>
        <dbReference type="ARBA" id="ARBA00022763"/>
    </source>
</evidence>
<proteinExistence type="predicted"/>
<organism evidence="5 6">
    <name type="scientific">Arachis hypogaea</name>
    <name type="common">Peanut</name>
    <dbReference type="NCBI Taxonomy" id="3818"/>
    <lineage>
        <taxon>Eukaryota</taxon>
        <taxon>Viridiplantae</taxon>
        <taxon>Streptophyta</taxon>
        <taxon>Embryophyta</taxon>
        <taxon>Tracheophyta</taxon>
        <taxon>Spermatophyta</taxon>
        <taxon>Magnoliopsida</taxon>
        <taxon>eudicotyledons</taxon>
        <taxon>Gunneridae</taxon>
        <taxon>Pentapetalae</taxon>
        <taxon>rosids</taxon>
        <taxon>fabids</taxon>
        <taxon>Fabales</taxon>
        <taxon>Fabaceae</taxon>
        <taxon>Papilionoideae</taxon>
        <taxon>50 kb inversion clade</taxon>
        <taxon>dalbergioids sensu lato</taxon>
        <taxon>Dalbergieae</taxon>
        <taxon>Pterocarpus clade</taxon>
        <taxon>Arachis</taxon>
    </lineage>
</organism>
<reference evidence="5 6" key="1">
    <citation type="submission" date="2019-01" db="EMBL/GenBank/DDBJ databases">
        <title>Sequencing of cultivated peanut Arachis hypogaea provides insights into genome evolution and oil improvement.</title>
        <authorList>
            <person name="Chen X."/>
        </authorList>
    </citation>
    <scope>NUCLEOTIDE SEQUENCE [LARGE SCALE GENOMIC DNA]</scope>
    <source>
        <strain evidence="6">cv. Fuhuasheng</strain>
        <tissue evidence="5">Leaves</tissue>
    </source>
</reference>
<evidence type="ECO:0000313" key="5">
    <source>
        <dbReference type="EMBL" id="RYR15975.1"/>
    </source>
</evidence>
<comment type="caution">
    <text evidence="5">The sequence shown here is derived from an EMBL/GenBank/DDBJ whole genome shotgun (WGS) entry which is preliminary data.</text>
</comment>
<name>A0A444ZPB8_ARAHY</name>
<sequence>MSKFCASRKQWDSMKCIDGSVFNEGYKFDHPSYCFSVTLCFVITKRMASTNETENLGESDTVKNLKHVERKLLRCNVPVDELPEVLDNLDLILSTVNQLPSEPIQEALVPSMKALISDELLRHTDEDVNISVTSCILVIRKQFSIIHTLILHSSLTKYCTTNFVKTF</sequence>
<evidence type="ECO:0000313" key="6">
    <source>
        <dbReference type="Proteomes" id="UP000289738"/>
    </source>
</evidence>
<comment type="subcellular location">
    <subcellularLocation>
        <location evidence="1">Nucleus</location>
    </subcellularLocation>
</comment>
<dbReference type="EMBL" id="SDMP01000014">
    <property type="protein sequence ID" value="RYR15975.1"/>
    <property type="molecule type" value="Genomic_DNA"/>
</dbReference>
<accession>A0A444ZPB8</accession>
<dbReference type="STRING" id="3818.A0A444ZPB8"/>
<dbReference type="Proteomes" id="UP000289738">
    <property type="component" value="Chromosome B04"/>
</dbReference>
<keyword evidence="6" id="KW-1185">Reference proteome</keyword>
<evidence type="ECO:0000256" key="4">
    <source>
        <dbReference type="ARBA" id="ARBA00023242"/>
    </source>
</evidence>
<dbReference type="PANTHER" id="PTHR12663">
    <property type="entry name" value="ANDROGEN INDUCED INHIBITOR OF PROLIFERATION AS3 / PDS5-RELATED"/>
    <property type="match status" value="1"/>
</dbReference>
<keyword evidence="2" id="KW-0227">DNA damage</keyword>
<keyword evidence="3" id="KW-0234">DNA repair</keyword>
<evidence type="ECO:0000256" key="1">
    <source>
        <dbReference type="ARBA" id="ARBA00004123"/>
    </source>
</evidence>
<keyword evidence="4" id="KW-0539">Nucleus</keyword>
<dbReference type="GO" id="GO:0000785">
    <property type="term" value="C:chromatin"/>
    <property type="evidence" value="ECO:0007669"/>
    <property type="project" value="TreeGrafter"/>
</dbReference>
<dbReference type="AlphaFoldDB" id="A0A444ZPB8"/>
<dbReference type="GO" id="GO:0006281">
    <property type="term" value="P:DNA repair"/>
    <property type="evidence" value="ECO:0007669"/>
    <property type="project" value="UniProtKB-KW"/>
</dbReference>
<dbReference type="GO" id="GO:0005634">
    <property type="term" value="C:nucleus"/>
    <property type="evidence" value="ECO:0007669"/>
    <property type="project" value="UniProtKB-SubCell"/>
</dbReference>
<protein>
    <submittedName>
        <fullName evidence="5">Uncharacterized protein</fullName>
    </submittedName>
</protein>
<dbReference type="PANTHER" id="PTHR12663:SF69">
    <property type="entry name" value="SISTER CHROMATID COHESION PROTEIN PDS5 HOMOLOG E"/>
    <property type="match status" value="1"/>
</dbReference>